<dbReference type="InterPro" id="IPR013083">
    <property type="entry name" value="Znf_RING/FYVE/PHD"/>
</dbReference>
<dbReference type="Proteomes" id="UP000035880">
    <property type="component" value="Chromosome 3L"/>
</dbReference>
<dbReference type="GO" id="GO:1990112">
    <property type="term" value="C:RQC complex"/>
    <property type="evidence" value="ECO:0007669"/>
    <property type="project" value="UniProtKB-UniRule"/>
</dbReference>
<keyword evidence="10" id="KW-0677">Repeat</keyword>
<comment type="subunit">
    <text evidence="16">Component of the ribosome quality control complex (RQC).</text>
</comment>
<keyword evidence="9 16" id="KW-0479">Metal-binding</keyword>
<keyword evidence="13 16" id="KW-0862">Zinc</keyword>
<evidence type="ECO:0000256" key="1">
    <source>
        <dbReference type="ARBA" id="ARBA00000900"/>
    </source>
</evidence>
<dbReference type="Pfam" id="PF22958">
    <property type="entry name" value="Ltn1_1st"/>
    <property type="match status" value="1"/>
</dbReference>
<gene>
    <name evidence="19" type="primary">Dsim\GD12272</name>
    <name evidence="19" type="ORF">Dsimw501_GD12272</name>
</gene>
<evidence type="ECO:0000256" key="13">
    <source>
        <dbReference type="ARBA" id="ARBA00022833"/>
    </source>
</evidence>
<keyword evidence="12 16" id="KW-0833">Ubl conjugation pathway</keyword>
<feature type="region of interest" description="Disordered" evidence="17">
    <location>
        <begin position="1"/>
        <end position="24"/>
    </location>
</feature>
<dbReference type="FunFam" id="3.30.40.10:FF:000038">
    <property type="entry name" value="E3 ubiquitin-protein ligase listerin"/>
    <property type="match status" value="1"/>
</dbReference>
<comment type="catalytic activity">
    <reaction evidence="1 16">
        <text>S-ubiquitinyl-[E2 ubiquitin-conjugating enzyme]-L-cysteine + [acceptor protein]-L-lysine = [E2 ubiquitin-conjugating enzyme]-L-cysteine + N(6)-ubiquitinyl-[acceptor protein]-L-lysine.</text>
        <dbReference type="EC" id="2.3.2.27"/>
    </reaction>
</comment>
<evidence type="ECO:0000256" key="2">
    <source>
        <dbReference type="ARBA" id="ARBA00004514"/>
    </source>
</evidence>
<dbReference type="CDD" id="cd16491">
    <property type="entry name" value="RING-CH-C4HC3_LTN1"/>
    <property type="match status" value="1"/>
</dbReference>
<dbReference type="PANTHER" id="PTHR12389:SF0">
    <property type="entry name" value="E3 UBIQUITIN-PROTEIN LIGASE LISTERIN"/>
    <property type="match status" value="1"/>
</dbReference>
<dbReference type="OrthoDB" id="6108at2759"/>
<dbReference type="GO" id="GO:0043023">
    <property type="term" value="F:ribosomal large subunit binding"/>
    <property type="evidence" value="ECO:0007669"/>
    <property type="project" value="TreeGrafter"/>
</dbReference>
<sequence>MGGKTKQAPRTKNNAKPSSSSRTAELLGSSTPIFVGFSAQTDGGGLVPFAPGFANAEQMPDSFDAAISPQTQIILRKLSKKDPMTKKKALQELHELIEQSDVEVLKNILPLWPKYYLNLASDPDHTVREQTQTVLQLLMAKCKKAMAPYLKLLVPVWLGSRFDTYAPAASIASQSFRDTFAGNANRSREVCMHCQVEILEYATRNLTFHTAATLSIGKSLTPEDAEQKYQRVIISSLKLLSFFMEQTAQTEELSQVKESFGTLVAHQKFWSFAKHKVPPIKAAWFECIYHILQSVALSDVITPQKTQLTNLCFQFIDDADPVVAPHIWGCVLLLQSNYEDWFVPLNIRKTLLPKLSSLLQNGFNRNAQAICPNLLPFLSKVTQAALQDLDIYDFYQRFFDDMKLAVTKKFDPPLSKSDCIVIHNAYFECLRFLLQQINNNKEREQKEEEFSTSLLDNNVLEPIGWLLKSDSPHVKIFFQHSSALVAFWDRQINNKLDNGGLYAKLLNKFWIRIFELVTQDLSAEEVNEQLLGHVLLLVQDLHMANPSLESPSVKFVEEPDGKMEKSEPTTPVKKAQEAAAFIQKELKQLVIKLVRICLDKANKGSGSGTSTSRYIEQIRTLTKMFNDAAFYKSLTDDGDLASALNKFVSLLGQLSCDACESVVEIVFEILPLLETGQRFEYIENTLMKLPQHGVQNLLLHRLLSYPLCTEAAVRQMLSGPETCEMIARIAEEVVVDNDREKLNLLHKCFFQTDTGDILINANTVDKILLSMCGPLEQPVVDDAVEVCGSFIAQIMPVICSNNNSSLHVRQQIFLKLFKFSLEHRPEDYLSEDTLWEITTCWQDGLSSKDIEIDDDMLKCCAGIVEGLANSVELKADTLDGMAEAMAKFVICSTENIEDEHKRLGRIDETITALLESPLKTTDKVQQFEKHCVLLEALQGSVTAGVPFENACLSRNEILPLLQRSTLNFATIYKLVYQFPPPQDTNDPEDELTEDYCDPNADVLKKWNEPLIAELLQCIRVAGTAECWLEMSDLQSSTEELVLILSEKVQSFMGNSSDLVAIVKERLQQAAVQQSSVIDCRLLSYLRFCPQYAAFEESASILLHEDLSENLVTQGALKTYVIALQFLLPKLSQKAITLSSAIMGTEPPEVWVKAAVFRALVLNNFEGDVNEQTDRNIIVSAVQFLTSIGEKQASQKDLLHYNVEIQRQPYESVINTVEFIKLLTEVLKRVPYELSIKNWDAIRIGLSSWVLSVSKSIAQYQDPKTSIFIVAVYQLFAALVEFIRSEKQKSSTELLKNMIDEWDSLFAKEVNLVLFKSYYLLTHEISVEPGFQACYEALLEQITPAIERLDYSFVYSFCKSNSNITLDHLCNFLFKQLYSFQHSVRLSAVHSLRQLTPHFVADDIELNEKQSESLDASKTICKWHFLNRFEDYLTRYDALISKYLEEFTFKLSELDDLEPIDRHNALSYLFLWDCIINACAKSPVALRAVYTNWLNDNKYEENFLHFLFRAMPVDILKNHGAKVHSNGVYKELTWSQQKDRQLPLERYVCHLYTEVLRKLPAVVRRWWNATQSRQKNFIDNLTTNYVSSLICSEELKAIANRKEKHENMQVTVHSSTREVLAVYAIDEARMELVITLAPNYPLGAVKVECGKQIGGRASSRNVGMQLTIFLTHQNGTIYDGLTMWKNNLDKKFEGVEECYVCYTVIHQETCQLPKLTCKTCKKKFHGPCLYKWFTTSSKSTCPICRNVF</sequence>
<evidence type="ECO:0000256" key="14">
    <source>
        <dbReference type="ARBA" id="ARBA00032366"/>
    </source>
</evidence>
<comment type="pathway">
    <text evidence="3 16">Protein modification; protein ubiquitination.</text>
</comment>
<reference evidence="19" key="3">
    <citation type="submission" date="2015-04" db="EMBL/GenBank/DDBJ databases">
        <authorList>
            <consortium name="FlyBase"/>
        </authorList>
    </citation>
    <scope>NUCLEOTIDE SEQUENCE</scope>
    <source>
        <strain evidence="19">W501</strain>
    </source>
</reference>
<dbReference type="InterPro" id="IPR016024">
    <property type="entry name" value="ARM-type_fold"/>
</dbReference>
<feature type="compositionally biased region" description="Polar residues" evidence="17">
    <location>
        <begin position="8"/>
        <end position="24"/>
    </location>
</feature>
<dbReference type="Gene3D" id="1.25.10.10">
    <property type="entry name" value="Leucine-rich Repeat Variant"/>
    <property type="match status" value="1"/>
</dbReference>
<dbReference type="SUPFAM" id="SSF57850">
    <property type="entry name" value="RING/U-box"/>
    <property type="match status" value="1"/>
</dbReference>
<evidence type="ECO:0000256" key="17">
    <source>
        <dbReference type="SAM" id="MobiDB-lite"/>
    </source>
</evidence>
<dbReference type="GO" id="GO:0008270">
    <property type="term" value="F:zinc ion binding"/>
    <property type="evidence" value="ECO:0007669"/>
    <property type="project" value="UniProtKB-KW"/>
</dbReference>
<dbReference type="InterPro" id="IPR054476">
    <property type="entry name" value="Ltn1_N"/>
</dbReference>
<organism evidence="19">
    <name type="scientific">Drosophila simulans</name>
    <name type="common">Fruit fly</name>
    <dbReference type="NCBI Taxonomy" id="7240"/>
    <lineage>
        <taxon>Eukaryota</taxon>
        <taxon>Metazoa</taxon>
        <taxon>Ecdysozoa</taxon>
        <taxon>Arthropoda</taxon>
        <taxon>Hexapoda</taxon>
        <taxon>Insecta</taxon>
        <taxon>Pterygota</taxon>
        <taxon>Neoptera</taxon>
        <taxon>Endopterygota</taxon>
        <taxon>Diptera</taxon>
        <taxon>Brachycera</taxon>
        <taxon>Muscomorpha</taxon>
        <taxon>Ephydroidea</taxon>
        <taxon>Drosophilidae</taxon>
        <taxon>Drosophila</taxon>
        <taxon>Sophophora</taxon>
    </lineage>
</organism>
<evidence type="ECO:0000256" key="12">
    <source>
        <dbReference type="ARBA" id="ARBA00022786"/>
    </source>
</evidence>
<dbReference type="EC" id="2.3.2.27" evidence="5 16"/>
<dbReference type="GO" id="GO:1990116">
    <property type="term" value="P:ribosome-associated ubiquitin-dependent protein catabolic process"/>
    <property type="evidence" value="ECO:0007669"/>
    <property type="project" value="UniProtKB-UniRule"/>
</dbReference>
<dbReference type="InterPro" id="IPR039804">
    <property type="entry name" value="RING-CH-C4HC3_LTN1"/>
</dbReference>
<evidence type="ECO:0000256" key="4">
    <source>
        <dbReference type="ARBA" id="ARBA00007997"/>
    </source>
</evidence>
<dbReference type="EMBL" id="CM002912">
    <property type="protein sequence ID" value="KMZ00558.1"/>
    <property type="molecule type" value="Genomic_DNA"/>
</dbReference>
<evidence type="ECO:0000256" key="7">
    <source>
        <dbReference type="ARBA" id="ARBA00022490"/>
    </source>
</evidence>
<evidence type="ECO:0000259" key="18">
    <source>
        <dbReference type="PROSITE" id="PS50089"/>
    </source>
</evidence>
<accession>A0A0J9RY92</accession>
<dbReference type="InterPro" id="IPR039795">
    <property type="entry name" value="LTN1/Rkr1"/>
</dbReference>
<evidence type="ECO:0000256" key="11">
    <source>
        <dbReference type="ARBA" id="ARBA00022771"/>
    </source>
</evidence>
<evidence type="ECO:0000256" key="16">
    <source>
        <dbReference type="RuleBase" id="RU367090"/>
    </source>
</evidence>
<dbReference type="InterPro" id="IPR054478">
    <property type="entry name" value="LTN1_UBC"/>
</dbReference>
<evidence type="ECO:0000256" key="8">
    <source>
        <dbReference type="ARBA" id="ARBA00022679"/>
    </source>
</evidence>
<dbReference type="UniPathway" id="UPA00143"/>
<keyword evidence="7" id="KW-0963">Cytoplasm</keyword>
<evidence type="ECO:0000256" key="10">
    <source>
        <dbReference type="ARBA" id="ARBA00022737"/>
    </source>
</evidence>
<proteinExistence type="inferred from homology"/>
<reference evidence="19" key="2">
    <citation type="submission" date="2014-06" db="EMBL/GenBank/DDBJ databases">
        <authorList>
            <person name="Hu T."/>
            <person name="Eisen M.B."/>
            <person name="Thornton K.R."/>
            <person name="Andolfatto P."/>
        </authorList>
    </citation>
    <scope>NUCLEOTIDE SEQUENCE</scope>
    <source>
        <strain evidence="19">W501</strain>
    </source>
</reference>
<evidence type="ECO:0000313" key="19">
    <source>
        <dbReference type="EMBL" id="KMZ00558.1"/>
    </source>
</evidence>
<dbReference type="PANTHER" id="PTHR12389">
    <property type="entry name" value="ZINC FINGER PROTEIN 294"/>
    <property type="match status" value="1"/>
</dbReference>
<dbReference type="Bgee" id="FBgn0184007">
    <property type="expression patterns" value="Expressed in embryo and 3 other cell types or tissues"/>
</dbReference>
<evidence type="ECO:0000256" key="9">
    <source>
        <dbReference type="ARBA" id="ARBA00022723"/>
    </source>
</evidence>
<evidence type="ECO:0000256" key="5">
    <source>
        <dbReference type="ARBA" id="ARBA00012483"/>
    </source>
</evidence>
<comment type="subcellular location">
    <subcellularLocation>
        <location evidence="2">Cytoplasm</location>
        <location evidence="2">Cytosol</location>
    </subcellularLocation>
</comment>
<dbReference type="Pfam" id="PF23009">
    <property type="entry name" value="UBC_like"/>
    <property type="match status" value="1"/>
</dbReference>
<reference evidence="19" key="1">
    <citation type="journal article" date="2013" name="Genome Res.">
        <title>A second-generation assembly of the Drosophila simulans genome provides new insights into patterns of lineage-specific divergence.</title>
        <authorList>
            <person name="Hu T.T."/>
            <person name="Eisen M.B."/>
            <person name="Thornton K.R."/>
            <person name="Andolfatto P."/>
        </authorList>
    </citation>
    <scope>NUCLEOTIDE SEQUENCE [LARGE SCALE GENOMIC DNA]</scope>
    <source>
        <strain evidence="19">W501</strain>
    </source>
</reference>
<name>A0A0J9RY92_DROSI</name>
<dbReference type="InterPro" id="IPR054477">
    <property type="entry name" value="LTN1_E3_ligase_6th"/>
</dbReference>
<dbReference type="GO" id="GO:0072344">
    <property type="term" value="P:rescue of stalled ribosome"/>
    <property type="evidence" value="ECO:0007669"/>
    <property type="project" value="UniProtKB-UniRule"/>
</dbReference>
<keyword evidence="11 15" id="KW-0863">Zinc-finger</keyword>
<evidence type="ECO:0000256" key="6">
    <source>
        <dbReference type="ARBA" id="ARBA00017157"/>
    </source>
</evidence>
<dbReference type="Pfam" id="PF22999">
    <property type="entry name" value="LTN1_E3_ligase_6th"/>
    <property type="match status" value="1"/>
</dbReference>
<dbReference type="GO" id="GO:0005829">
    <property type="term" value="C:cytosol"/>
    <property type="evidence" value="ECO:0007669"/>
    <property type="project" value="UniProtKB-SubCell"/>
</dbReference>
<dbReference type="KEGG" id="dsi:Dsimw501_GD12272"/>
<dbReference type="Gene3D" id="3.30.40.10">
    <property type="entry name" value="Zinc/RING finger domain, C3HC4 (zinc finger)"/>
    <property type="match status" value="1"/>
</dbReference>
<dbReference type="GO" id="GO:0016567">
    <property type="term" value="P:protein ubiquitination"/>
    <property type="evidence" value="ECO:0007669"/>
    <property type="project" value="UniProtKB-UniPathway"/>
</dbReference>
<evidence type="ECO:0000256" key="15">
    <source>
        <dbReference type="PROSITE-ProRule" id="PRU00175"/>
    </source>
</evidence>
<comment type="function">
    <text evidence="16">E3 ubiquitin-protein ligase. Component of the ribosome quality control complex (RQC), a ribosome-associated complex that mediates ubiquitination and extraction of incompletely synthesized nascent chains for proteasomal degradation.</text>
</comment>
<dbReference type="InterPro" id="IPR001841">
    <property type="entry name" value="Znf_RING"/>
</dbReference>
<feature type="domain" description="RING-type" evidence="18">
    <location>
        <begin position="1697"/>
        <end position="1744"/>
    </location>
</feature>
<dbReference type="GO" id="GO:0061630">
    <property type="term" value="F:ubiquitin protein ligase activity"/>
    <property type="evidence" value="ECO:0007669"/>
    <property type="project" value="UniProtKB-UniRule"/>
</dbReference>
<evidence type="ECO:0000256" key="3">
    <source>
        <dbReference type="ARBA" id="ARBA00004906"/>
    </source>
</evidence>
<comment type="similarity">
    <text evidence="4 16">Belongs to the LTN1 family.</text>
</comment>
<dbReference type="InterPro" id="IPR011989">
    <property type="entry name" value="ARM-like"/>
</dbReference>
<dbReference type="PROSITE" id="PS50089">
    <property type="entry name" value="ZF_RING_2"/>
    <property type="match status" value="1"/>
</dbReference>
<protein>
    <recommendedName>
        <fullName evidence="6 16">E3 ubiquitin-protein ligase listerin</fullName>
        <ecNumber evidence="5 16">2.3.2.27</ecNumber>
    </recommendedName>
    <alternativeName>
        <fullName evidence="14 16">RING-type E3 ubiquitin transferase listerin</fullName>
    </alternativeName>
</protein>
<dbReference type="SUPFAM" id="SSF48371">
    <property type="entry name" value="ARM repeat"/>
    <property type="match status" value="1"/>
</dbReference>
<keyword evidence="8 16" id="KW-0808">Transferase</keyword>